<feature type="transmembrane region" description="Helical" evidence="2">
    <location>
        <begin position="54"/>
        <end position="75"/>
    </location>
</feature>
<protein>
    <submittedName>
        <fullName evidence="3">Uncharacterized protein</fullName>
    </submittedName>
</protein>
<feature type="compositionally biased region" description="Basic and acidic residues" evidence="1">
    <location>
        <begin position="97"/>
        <end position="110"/>
    </location>
</feature>
<feature type="compositionally biased region" description="Low complexity" evidence="1">
    <location>
        <begin position="85"/>
        <end position="94"/>
    </location>
</feature>
<keyword evidence="2" id="KW-0812">Transmembrane</keyword>
<dbReference type="AlphaFoldDB" id="A0AAD8YJC0"/>
<feature type="compositionally biased region" description="Low complexity" evidence="1">
    <location>
        <begin position="184"/>
        <end position="212"/>
    </location>
</feature>
<evidence type="ECO:0000256" key="2">
    <source>
        <dbReference type="SAM" id="Phobius"/>
    </source>
</evidence>
<sequence length="236" mass="25888">MSSMSSSAHQTPSEPHVPCHHNNDREVRSSVPPADWVNHTSVTTEGTAQSHFEFFYQVIFTFVHSALTLLLAPVLKNTRPRSSIRRSSSSQQRSRTQRRDTQQSFHREVDPELAMPPHMTPENTRLAASSSNSSSILKSQRRRRPSGEQPPHQAAMTAQAAAATAKSVRFPEPKRSRPPLGRISSSIGSVASSANISVGESSSSSSSSSASSRNGRGRLAPRYTQRAHHTTYFLSD</sequence>
<accession>A0AAD8YJC0</accession>
<feature type="compositionally biased region" description="Polar residues" evidence="1">
    <location>
        <begin position="1"/>
        <end position="13"/>
    </location>
</feature>
<feature type="region of interest" description="Disordered" evidence="1">
    <location>
        <begin position="1"/>
        <end position="36"/>
    </location>
</feature>
<name>A0AAD8YJC0_9STRA</name>
<evidence type="ECO:0000313" key="3">
    <source>
        <dbReference type="EMBL" id="KAK1747063.1"/>
    </source>
</evidence>
<reference evidence="3" key="1">
    <citation type="submission" date="2023-06" db="EMBL/GenBank/DDBJ databases">
        <title>Survivors Of The Sea: Transcriptome response of Skeletonema marinoi to long-term dormancy.</title>
        <authorList>
            <person name="Pinder M.I.M."/>
            <person name="Kourtchenko O."/>
            <person name="Robertson E.K."/>
            <person name="Larsson T."/>
            <person name="Maumus F."/>
            <person name="Osuna-Cruz C.M."/>
            <person name="Vancaester E."/>
            <person name="Stenow R."/>
            <person name="Vandepoele K."/>
            <person name="Ploug H."/>
            <person name="Bruchert V."/>
            <person name="Godhe A."/>
            <person name="Topel M."/>
        </authorList>
    </citation>
    <scope>NUCLEOTIDE SEQUENCE</scope>
    <source>
        <strain evidence="3">R05AC</strain>
    </source>
</reference>
<dbReference type="EMBL" id="JATAAI010000003">
    <property type="protein sequence ID" value="KAK1747063.1"/>
    <property type="molecule type" value="Genomic_DNA"/>
</dbReference>
<keyword evidence="2" id="KW-0472">Membrane</keyword>
<evidence type="ECO:0000313" key="4">
    <source>
        <dbReference type="Proteomes" id="UP001224775"/>
    </source>
</evidence>
<gene>
    <name evidence="3" type="ORF">QTG54_002407</name>
</gene>
<keyword evidence="2" id="KW-1133">Transmembrane helix</keyword>
<keyword evidence="4" id="KW-1185">Reference proteome</keyword>
<comment type="caution">
    <text evidence="3">The sequence shown here is derived from an EMBL/GenBank/DDBJ whole genome shotgun (WGS) entry which is preliminary data.</text>
</comment>
<organism evidence="3 4">
    <name type="scientific">Skeletonema marinoi</name>
    <dbReference type="NCBI Taxonomy" id="267567"/>
    <lineage>
        <taxon>Eukaryota</taxon>
        <taxon>Sar</taxon>
        <taxon>Stramenopiles</taxon>
        <taxon>Ochrophyta</taxon>
        <taxon>Bacillariophyta</taxon>
        <taxon>Coscinodiscophyceae</taxon>
        <taxon>Thalassiosirophycidae</taxon>
        <taxon>Thalassiosirales</taxon>
        <taxon>Skeletonemataceae</taxon>
        <taxon>Skeletonema</taxon>
        <taxon>Skeletonema marinoi-dohrnii complex</taxon>
    </lineage>
</organism>
<feature type="compositionally biased region" description="Low complexity" evidence="1">
    <location>
        <begin position="153"/>
        <end position="165"/>
    </location>
</feature>
<feature type="region of interest" description="Disordered" evidence="1">
    <location>
        <begin position="79"/>
        <end position="236"/>
    </location>
</feature>
<proteinExistence type="predicted"/>
<dbReference type="Proteomes" id="UP001224775">
    <property type="component" value="Unassembled WGS sequence"/>
</dbReference>
<evidence type="ECO:0000256" key="1">
    <source>
        <dbReference type="SAM" id="MobiDB-lite"/>
    </source>
</evidence>